<protein>
    <submittedName>
        <fullName evidence="1">Uncharacterized protein</fullName>
    </submittedName>
</protein>
<sequence length="320" mass="35503">MTTELMRYEGHRFLLYKKWDYPPNGRTKEQTEALEAGKALSKAANFEHWASELELVKRIQTFLVDSFPSYRSSPCSDRPGDIIKTFCWEVRNEAAVIVRAKPEYIVHNGFVPKREFDYAAYKRDLDERDRAYMARSKAYSDDLKAYNKSIDDRIRREANALKPYRHIETMAEAQARTIAARAAGDDTSALASSVVSALSAVASSLPSIEVDTFDLDGASKAGTSPTPLADAVPFEFGEMPAFGGSYEIAKTPNYGEPGTWYTNPGSGQMRLYGDTGAPVVDFDFDHDHGQGIPHAHNYGPVGADGAFTRESGRSFSILPR</sequence>
<reference evidence="1 2" key="1">
    <citation type="submission" date="2016-01" db="EMBL/GenBank/DDBJ databases">
        <authorList>
            <person name="Oliw E.H."/>
        </authorList>
    </citation>
    <scope>NUCLEOTIDE SEQUENCE [LARGE SCALE GENOMIC DNA]</scope>
    <source>
        <strain evidence="1">LMG 22029</strain>
    </source>
</reference>
<evidence type="ECO:0000313" key="2">
    <source>
        <dbReference type="Proteomes" id="UP000054893"/>
    </source>
</evidence>
<dbReference type="Proteomes" id="UP000054893">
    <property type="component" value="Unassembled WGS sequence"/>
</dbReference>
<dbReference type="AlphaFoldDB" id="A0A158FPF2"/>
<organism evidence="1 2">
    <name type="scientific">Caballeronia sordidicola</name>
    <name type="common">Burkholderia sordidicola</name>
    <dbReference type="NCBI Taxonomy" id="196367"/>
    <lineage>
        <taxon>Bacteria</taxon>
        <taxon>Pseudomonadati</taxon>
        <taxon>Pseudomonadota</taxon>
        <taxon>Betaproteobacteria</taxon>
        <taxon>Burkholderiales</taxon>
        <taxon>Burkholderiaceae</taxon>
        <taxon>Caballeronia</taxon>
    </lineage>
</organism>
<dbReference type="EMBL" id="FCOC02000003">
    <property type="protein sequence ID" value="SAL21738.1"/>
    <property type="molecule type" value="Genomic_DNA"/>
</dbReference>
<gene>
    <name evidence="1" type="ORF">AWB64_01618</name>
</gene>
<proteinExistence type="predicted"/>
<name>A0A158FPF2_CABSO</name>
<evidence type="ECO:0000313" key="1">
    <source>
        <dbReference type="EMBL" id="SAL21738.1"/>
    </source>
</evidence>
<dbReference type="RefSeq" id="WP_060818144.1">
    <property type="nucleotide sequence ID" value="NZ_FCOC02000003.1"/>
</dbReference>
<accession>A0A158FPF2</accession>